<evidence type="ECO:0000313" key="3">
    <source>
        <dbReference type="EnsemblMetazoa" id="CapteP189215"/>
    </source>
</evidence>
<dbReference type="AlphaFoldDB" id="R7T7Y9"/>
<reference evidence="4" key="1">
    <citation type="submission" date="2012-12" db="EMBL/GenBank/DDBJ databases">
        <authorList>
            <person name="Hellsten U."/>
            <person name="Grimwood J."/>
            <person name="Chapman J.A."/>
            <person name="Shapiro H."/>
            <person name="Aerts A."/>
            <person name="Otillar R.P."/>
            <person name="Terry A.Y."/>
            <person name="Boore J.L."/>
            <person name="Simakov O."/>
            <person name="Marletaz F."/>
            <person name="Cho S.-J."/>
            <person name="Edsinger-Gonzales E."/>
            <person name="Havlak P."/>
            <person name="Kuo D.-H."/>
            <person name="Larsson T."/>
            <person name="Lv J."/>
            <person name="Arendt D."/>
            <person name="Savage R."/>
            <person name="Osoegawa K."/>
            <person name="de Jong P."/>
            <person name="Lindberg D.R."/>
            <person name="Seaver E.C."/>
            <person name="Weisblat D.A."/>
            <person name="Putnam N.H."/>
            <person name="Grigoriev I.V."/>
            <person name="Rokhsar D.S."/>
        </authorList>
    </citation>
    <scope>NUCLEOTIDE SEQUENCE</scope>
    <source>
        <strain evidence="4">I ESC-2004</strain>
    </source>
</reference>
<sequence>MWCGDVKEAELLFGRRLNSRLSPLRTPSSLTTDQKNELCAKRAAHLKTPRPEQPLVPDQPVWVQDPSSNKWFPGVAQQHDDAPQSWWVRDTCNGGVLRRNIHDTRPRHSQPDAYPESTPTDDSERTTQEDAPEIVHEPPISEPRGMKTRSGLVLGQTK</sequence>
<dbReference type="EnsemblMetazoa" id="CapteT189215">
    <property type="protein sequence ID" value="CapteP189215"/>
    <property type="gene ID" value="CapteG189215"/>
</dbReference>
<dbReference type="Proteomes" id="UP000014760">
    <property type="component" value="Unassembled WGS sequence"/>
</dbReference>
<dbReference type="EMBL" id="KB312509">
    <property type="protein sequence ID" value="ELT87109.1"/>
    <property type="molecule type" value="Genomic_DNA"/>
</dbReference>
<keyword evidence="4" id="KW-1185">Reference proteome</keyword>
<evidence type="ECO:0000256" key="1">
    <source>
        <dbReference type="SAM" id="MobiDB-lite"/>
    </source>
</evidence>
<protein>
    <submittedName>
        <fullName evidence="2 3">Uncharacterized protein</fullName>
    </submittedName>
</protein>
<gene>
    <name evidence="2" type="ORF">CAPTEDRAFT_189215</name>
</gene>
<name>R7T7Y9_CAPTE</name>
<feature type="compositionally biased region" description="Basic and acidic residues" evidence="1">
    <location>
        <begin position="122"/>
        <end position="136"/>
    </location>
</feature>
<reference evidence="3" key="3">
    <citation type="submission" date="2015-06" db="UniProtKB">
        <authorList>
            <consortium name="EnsemblMetazoa"/>
        </authorList>
    </citation>
    <scope>IDENTIFICATION</scope>
</reference>
<reference evidence="2 4" key="2">
    <citation type="journal article" date="2013" name="Nature">
        <title>Insights into bilaterian evolution from three spiralian genomes.</title>
        <authorList>
            <person name="Simakov O."/>
            <person name="Marletaz F."/>
            <person name="Cho S.J."/>
            <person name="Edsinger-Gonzales E."/>
            <person name="Havlak P."/>
            <person name="Hellsten U."/>
            <person name="Kuo D.H."/>
            <person name="Larsson T."/>
            <person name="Lv J."/>
            <person name="Arendt D."/>
            <person name="Savage R."/>
            <person name="Osoegawa K."/>
            <person name="de Jong P."/>
            <person name="Grimwood J."/>
            <person name="Chapman J.A."/>
            <person name="Shapiro H."/>
            <person name="Aerts A."/>
            <person name="Otillar R.P."/>
            <person name="Terry A.Y."/>
            <person name="Boore J.L."/>
            <person name="Grigoriev I.V."/>
            <person name="Lindberg D.R."/>
            <person name="Seaver E.C."/>
            <person name="Weisblat D.A."/>
            <person name="Putnam N.H."/>
            <person name="Rokhsar D.S."/>
        </authorList>
    </citation>
    <scope>NUCLEOTIDE SEQUENCE</scope>
    <source>
        <strain evidence="2 4">I ESC-2004</strain>
    </source>
</reference>
<accession>R7T7Y9</accession>
<dbReference type="EMBL" id="AMQN01034538">
    <property type="status" value="NOT_ANNOTATED_CDS"/>
    <property type="molecule type" value="Genomic_DNA"/>
</dbReference>
<feature type="compositionally biased region" description="Basic and acidic residues" evidence="1">
    <location>
        <begin position="100"/>
        <end position="110"/>
    </location>
</feature>
<evidence type="ECO:0000313" key="4">
    <source>
        <dbReference type="Proteomes" id="UP000014760"/>
    </source>
</evidence>
<feature type="region of interest" description="Disordered" evidence="1">
    <location>
        <begin position="98"/>
        <end position="158"/>
    </location>
</feature>
<evidence type="ECO:0000313" key="2">
    <source>
        <dbReference type="EMBL" id="ELT87109.1"/>
    </source>
</evidence>
<organism evidence="2">
    <name type="scientific">Capitella teleta</name>
    <name type="common">Polychaete worm</name>
    <dbReference type="NCBI Taxonomy" id="283909"/>
    <lineage>
        <taxon>Eukaryota</taxon>
        <taxon>Metazoa</taxon>
        <taxon>Spiralia</taxon>
        <taxon>Lophotrochozoa</taxon>
        <taxon>Annelida</taxon>
        <taxon>Polychaeta</taxon>
        <taxon>Sedentaria</taxon>
        <taxon>Scolecida</taxon>
        <taxon>Capitellidae</taxon>
        <taxon>Capitella</taxon>
    </lineage>
</organism>
<dbReference type="HOGENOM" id="CLU_116438_0_0_1"/>
<dbReference type="EMBL" id="AMQN01034537">
    <property type="status" value="NOT_ANNOTATED_CDS"/>
    <property type="molecule type" value="Genomic_DNA"/>
</dbReference>
<proteinExistence type="predicted"/>